<evidence type="ECO:0000313" key="17">
    <source>
        <dbReference type="EMBL" id="GEQ01119.1"/>
    </source>
</evidence>
<evidence type="ECO:0000256" key="4">
    <source>
        <dbReference type="ARBA" id="ARBA00022723"/>
    </source>
</evidence>
<dbReference type="InterPro" id="IPR022926">
    <property type="entry name" value="NH(3)-dep_NAD(+)_synth"/>
</dbReference>
<dbReference type="GO" id="GO:0005524">
    <property type="term" value="F:ATP binding"/>
    <property type="evidence" value="ECO:0007669"/>
    <property type="project" value="UniProtKB-UniRule"/>
</dbReference>
<evidence type="ECO:0000256" key="15">
    <source>
        <dbReference type="RuleBase" id="RU003812"/>
    </source>
</evidence>
<dbReference type="NCBIfam" id="TIGR00552">
    <property type="entry name" value="nadE"/>
    <property type="match status" value="1"/>
</dbReference>
<evidence type="ECO:0000256" key="14">
    <source>
        <dbReference type="RuleBase" id="RU003811"/>
    </source>
</evidence>
<dbReference type="HAMAP" id="MF_00193">
    <property type="entry name" value="NadE_ammonia_dep"/>
    <property type="match status" value="1"/>
</dbReference>
<name>A0A2T7BT84_9STAP</name>
<feature type="binding site" evidence="13">
    <location>
        <position position="53"/>
    </location>
    <ligand>
        <name>Mg(2+)</name>
        <dbReference type="ChEBI" id="CHEBI:18420"/>
    </ligand>
</feature>
<dbReference type="GO" id="GO:0009435">
    <property type="term" value="P:NAD+ biosynthetic process"/>
    <property type="evidence" value="ECO:0007669"/>
    <property type="project" value="UniProtKB-UniRule"/>
</dbReference>
<dbReference type="NCBIfam" id="NF001979">
    <property type="entry name" value="PRK00768.1"/>
    <property type="match status" value="1"/>
</dbReference>
<evidence type="ECO:0000256" key="11">
    <source>
        <dbReference type="ARBA" id="ARBA00066987"/>
    </source>
</evidence>
<dbReference type="CDD" id="cd00553">
    <property type="entry name" value="NAD_synthase"/>
    <property type="match status" value="1"/>
</dbReference>
<feature type="domain" description="NAD/GMP synthase" evidence="16">
    <location>
        <begin position="25"/>
        <end position="263"/>
    </location>
</feature>
<evidence type="ECO:0000256" key="10">
    <source>
        <dbReference type="ARBA" id="ARBA00055966"/>
    </source>
</evidence>
<dbReference type="FunFam" id="3.40.50.620:FF:000015">
    <property type="entry name" value="NH(3)-dependent NAD(+) synthetase"/>
    <property type="match status" value="1"/>
</dbReference>
<feature type="binding site" evidence="13">
    <location>
        <position position="188"/>
    </location>
    <ligand>
        <name>ATP</name>
        <dbReference type="ChEBI" id="CHEBI:30616"/>
    </ligand>
</feature>
<dbReference type="SUPFAM" id="SSF52402">
    <property type="entry name" value="Adenine nucleotide alpha hydrolases-like"/>
    <property type="match status" value="1"/>
</dbReference>
<evidence type="ECO:0000256" key="6">
    <source>
        <dbReference type="ARBA" id="ARBA00022840"/>
    </source>
</evidence>
<comment type="subunit">
    <text evidence="2 13">Homodimer.</text>
</comment>
<keyword evidence="7 13" id="KW-0460">Magnesium</keyword>
<evidence type="ECO:0000256" key="7">
    <source>
        <dbReference type="ARBA" id="ARBA00022842"/>
    </source>
</evidence>
<comment type="pathway">
    <text evidence="13">Cofactor biosynthesis; NAD(+) biosynthesis; NAD(+) from deamido-NAD(+) (ammonia route): step 1/1.</text>
</comment>
<feature type="binding site" evidence="13">
    <location>
        <position position="179"/>
    </location>
    <ligand>
        <name>deamido-NAD(+)</name>
        <dbReference type="ChEBI" id="CHEBI:58437"/>
        <note>ligand shared between two neighboring subunits</note>
    </ligand>
</feature>
<dbReference type="Pfam" id="PF02540">
    <property type="entry name" value="NAD_synthase"/>
    <property type="match status" value="1"/>
</dbReference>
<feature type="binding site" description="in other chain" evidence="13">
    <location>
        <begin position="259"/>
        <end position="260"/>
    </location>
    <ligand>
        <name>deamido-NAD(+)</name>
        <dbReference type="ChEBI" id="CHEBI:58437"/>
        <note>ligand shared between two neighboring subunits</note>
    </ligand>
</feature>
<feature type="binding site" evidence="13">
    <location>
        <position position="164"/>
    </location>
    <ligand>
        <name>Mg(2+)</name>
        <dbReference type="ChEBI" id="CHEBI:18420"/>
    </ligand>
</feature>
<dbReference type="AlphaFoldDB" id="A0A2T7BT84"/>
<evidence type="ECO:0000256" key="9">
    <source>
        <dbReference type="ARBA" id="ARBA00051206"/>
    </source>
</evidence>
<dbReference type="GO" id="GO:0005737">
    <property type="term" value="C:cytoplasm"/>
    <property type="evidence" value="ECO:0007669"/>
    <property type="project" value="InterPro"/>
</dbReference>
<keyword evidence="3 13" id="KW-0436">Ligase</keyword>
<dbReference type="Gene3D" id="3.40.50.620">
    <property type="entry name" value="HUPs"/>
    <property type="match status" value="1"/>
</dbReference>
<comment type="catalytic activity">
    <reaction evidence="9 13 15">
        <text>deamido-NAD(+) + NH4(+) + ATP = AMP + diphosphate + NAD(+) + H(+)</text>
        <dbReference type="Rhea" id="RHEA:21188"/>
        <dbReference type="ChEBI" id="CHEBI:15378"/>
        <dbReference type="ChEBI" id="CHEBI:28938"/>
        <dbReference type="ChEBI" id="CHEBI:30616"/>
        <dbReference type="ChEBI" id="CHEBI:33019"/>
        <dbReference type="ChEBI" id="CHEBI:57540"/>
        <dbReference type="ChEBI" id="CHEBI:58437"/>
        <dbReference type="ChEBI" id="CHEBI:456215"/>
        <dbReference type="EC" id="6.3.1.5"/>
    </reaction>
</comment>
<evidence type="ECO:0000256" key="2">
    <source>
        <dbReference type="ARBA" id="ARBA00011738"/>
    </source>
</evidence>
<dbReference type="EMBL" id="BKAV01000026">
    <property type="protein sequence ID" value="GEQ01119.1"/>
    <property type="molecule type" value="Genomic_DNA"/>
</dbReference>
<feature type="binding site" evidence="13">
    <location>
        <position position="210"/>
    </location>
    <ligand>
        <name>ATP</name>
        <dbReference type="ChEBI" id="CHEBI:30616"/>
    </ligand>
</feature>
<dbReference type="InterPro" id="IPR014729">
    <property type="entry name" value="Rossmann-like_a/b/a_fold"/>
</dbReference>
<evidence type="ECO:0000256" key="3">
    <source>
        <dbReference type="ARBA" id="ARBA00022598"/>
    </source>
</evidence>
<feature type="binding site" description="in other chain" evidence="13">
    <location>
        <position position="139"/>
    </location>
    <ligand>
        <name>deamido-NAD(+)</name>
        <dbReference type="ChEBI" id="CHEBI:58437"/>
        <note>ligand shared between two neighboring subunits</note>
    </ligand>
</feature>
<accession>A0A2T7BT84</accession>
<dbReference type="Proteomes" id="UP000321598">
    <property type="component" value="Unassembled WGS sequence"/>
</dbReference>
<reference evidence="18 19" key="1">
    <citation type="submission" date="2018-06" db="EMBL/GenBank/DDBJ databases">
        <authorList>
            <consortium name="Pathogen Informatics"/>
            <person name="Doyle S."/>
        </authorList>
    </citation>
    <scope>NUCLEOTIDE SEQUENCE [LARGE SCALE GENOMIC DNA]</scope>
    <source>
        <strain evidence="18 19">NCTC12413</strain>
    </source>
</reference>
<evidence type="ECO:0000313" key="18">
    <source>
        <dbReference type="EMBL" id="SUJ15732.1"/>
    </source>
</evidence>
<feature type="binding site" evidence="13">
    <location>
        <position position="159"/>
    </location>
    <ligand>
        <name>ATP</name>
        <dbReference type="ChEBI" id="CHEBI:30616"/>
    </ligand>
</feature>
<dbReference type="PANTHER" id="PTHR23090">
    <property type="entry name" value="NH 3 /GLUTAMINE-DEPENDENT NAD + SYNTHETASE"/>
    <property type="match status" value="1"/>
</dbReference>
<dbReference type="GO" id="GO:0008795">
    <property type="term" value="F:NAD+ synthase activity"/>
    <property type="evidence" value="ECO:0007669"/>
    <property type="project" value="UniProtKB-UniRule"/>
</dbReference>
<evidence type="ECO:0000256" key="5">
    <source>
        <dbReference type="ARBA" id="ARBA00022741"/>
    </source>
</evidence>
<comment type="similarity">
    <text evidence="1 13 14">Belongs to the NAD synthetase family.</text>
</comment>
<dbReference type="Proteomes" id="UP000254956">
    <property type="component" value="Unassembled WGS sequence"/>
</dbReference>
<sequence>MSNLQDIVVNEMKVKPEIDSELETRNIIQFIKNYVQSHGFIKSLVLGISGGQDSTLTGKLVQIAVEELRNENRECKFIAVKLPYGQQQDAAEVEDALKFIAPDEIVTVNIKPAVDQSIASLEEAGIQLTDFQKGNEKARERMKVQFSIASNQSGIVVGTDHSAENVTGFYTKYGDGAADIAPIFGLNKRQGKQLLVYLNTPEHLYNKIPTADLEDDKPQLPDEAALGVTYEHIDDYLENKKVPDEAQNIIENHYINNAHKRELAYTRYSWPKNPQFYSDKF</sequence>
<dbReference type="GeneID" id="97287273"/>
<keyword evidence="20" id="KW-1185">Reference proteome</keyword>
<dbReference type="GO" id="GO:0046872">
    <property type="term" value="F:metal ion binding"/>
    <property type="evidence" value="ECO:0007669"/>
    <property type="project" value="UniProtKB-KW"/>
</dbReference>
<proteinExistence type="inferred from homology"/>
<keyword evidence="8 13" id="KW-0520">NAD</keyword>
<dbReference type="EC" id="6.3.1.5" evidence="11 13"/>
<dbReference type="STRING" id="1212545.SARL_01875"/>
<dbReference type="UniPathway" id="UPA00253">
    <property type="reaction ID" value="UER00333"/>
</dbReference>
<evidence type="ECO:0000256" key="12">
    <source>
        <dbReference type="ARBA" id="ARBA00070926"/>
    </source>
</evidence>
<dbReference type="GO" id="GO:0004359">
    <property type="term" value="F:glutaminase activity"/>
    <property type="evidence" value="ECO:0007669"/>
    <property type="project" value="InterPro"/>
</dbReference>
<dbReference type="EMBL" id="UGZE01000001">
    <property type="protein sequence ID" value="SUJ15732.1"/>
    <property type="molecule type" value="Genomic_DNA"/>
</dbReference>
<evidence type="ECO:0000256" key="8">
    <source>
        <dbReference type="ARBA" id="ARBA00023027"/>
    </source>
</evidence>
<feature type="binding site" evidence="13">
    <location>
        <begin position="47"/>
        <end position="54"/>
    </location>
    <ligand>
        <name>ATP</name>
        <dbReference type="ChEBI" id="CHEBI:30616"/>
    </ligand>
</feature>
<keyword evidence="5 13" id="KW-0547">Nucleotide-binding</keyword>
<evidence type="ECO:0000313" key="20">
    <source>
        <dbReference type="Proteomes" id="UP000321598"/>
    </source>
</evidence>
<dbReference type="OrthoDB" id="9803818at2"/>
<dbReference type="InterPro" id="IPR022310">
    <property type="entry name" value="NAD/GMP_synthase"/>
</dbReference>
<dbReference type="GO" id="GO:0003952">
    <property type="term" value="F:NAD+ synthase (glutamine-hydrolyzing) activity"/>
    <property type="evidence" value="ECO:0007669"/>
    <property type="project" value="InterPro"/>
</dbReference>
<reference evidence="17 20" key="2">
    <citation type="submission" date="2019-07" db="EMBL/GenBank/DDBJ databases">
        <title>Whole genome shotgun sequence of Staphylococcus arlettae NBRC 109765.</title>
        <authorList>
            <person name="Hosoyama A."/>
            <person name="Uohara A."/>
            <person name="Ohji S."/>
            <person name="Ichikawa N."/>
        </authorList>
    </citation>
    <scope>NUCLEOTIDE SEQUENCE [LARGE SCALE GENOMIC DNA]</scope>
    <source>
        <strain evidence="17 20">NBRC 109765</strain>
    </source>
</reference>
<comment type="function">
    <text evidence="10 13">Catalyzes the ATP-dependent amidation of deamido-NAD to form NAD. Uses ammonia as a nitrogen source.</text>
</comment>
<protein>
    <recommendedName>
        <fullName evidence="12 13">NH(3)-dependent NAD(+) synthetase</fullName>
        <ecNumber evidence="11 13">6.3.1.5</ecNumber>
    </recommendedName>
</protein>
<dbReference type="InterPro" id="IPR003694">
    <property type="entry name" value="NAD_synthase"/>
</dbReference>
<evidence type="ECO:0000313" key="19">
    <source>
        <dbReference type="Proteomes" id="UP000254956"/>
    </source>
</evidence>
<organism evidence="18 19">
    <name type="scientific">Staphylococcus arlettae</name>
    <dbReference type="NCBI Taxonomy" id="29378"/>
    <lineage>
        <taxon>Bacteria</taxon>
        <taxon>Bacillati</taxon>
        <taxon>Bacillota</taxon>
        <taxon>Bacilli</taxon>
        <taxon>Bacillales</taxon>
        <taxon>Staphylococcaceae</taxon>
        <taxon>Staphylococcus</taxon>
    </lineage>
</organism>
<feature type="binding site" description="in other chain" evidence="13">
    <location>
        <position position="172"/>
    </location>
    <ligand>
        <name>deamido-NAD(+)</name>
        <dbReference type="ChEBI" id="CHEBI:58437"/>
        <note>ligand shared between two neighboring subunits</note>
    </ligand>
</feature>
<keyword evidence="6 13" id="KW-0067">ATP-binding</keyword>
<evidence type="ECO:0000256" key="13">
    <source>
        <dbReference type="HAMAP-Rule" id="MF_00193"/>
    </source>
</evidence>
<keyword evidence="4 13" id="KW-0479">Metal-binding</keyword>
<dbReference type="PANTHER" id="PTHR23090:SF7">
    <property type="entry name" value="NH(3)-DEPENDENT NAD(+) SYNTHETASE"/>
    <property type="match status" value="1"/>
</dbReference>
<evidence type="ECO:0000259" key="16">
    <source>
        <dbReference type="Pfam" id="PF02540"/>
    </source>
</evidence>
<dbReference type="RefSeq" id="WP_002509155.1">
    <property type="nucleotide sequence ID" value="NZ_AP019698.1"/>
</dbReference>
<evidence type="ECO:0000256" key="1">
    <source>
        <dbReference type="ARBA" id="ARBA00005859"/>
    </source>
</evidence>
<gene>
    <name evidence="13 18" type="primary">nadE</name>
    <name evidence="18" type="ORF">NCTC12413_00922</name>
    <name evidence="17" type="ORF">SAR03_21560</name>
</gene>